<geneLocation type="plasmid" evidence="1 2">
    <name>unnamed3</name>
</geneLocation>
<dbReference type="EMBL" id="CP025615">
    <property type="protein sequence ID" value="AUN33914.1"/>
    <property type="molecule type" value="Genomic_DNA"/>
</dbReference>
<keyword evidence="1" id="KW-0614">Plasmid</keyword>
<gene>
    <name evidence="1" type="ORF">C0V82_26250</name>
</gene>
<accession>A0A2K9NLG2</accession>
<dbReference type="AlphaFoldDB" id="A0A2K9NLG2"/>
<dbReference type="KEGG" id="ncb:C0V82_26250"/>
<dbReference type="OrthoDB" id="7307700at2"/>
<name>A0A2K9NLG2_9PROT</name>
<proteinExistence type="predicted"/>
<dbReference type="Proteomes" id="UP000234752">
    <property type="component" value="Plasmid unnamed3"/>
</dbReference>
<organism evidence="1 2">
    <name type="scientific">Niveispirillum cyanobacteriorum</name>
    <dbReference type="NCBI Taxonomy" id="1612173"/>
    <lineage>
        <taxon>Bacteria</taxon>
        <taxon>Pseudomonadati</taxon>
        <taxon>Pseudomonadota</taxon>
        <taxon>Alphaproteobacteria</taxon>
        <taxon>Rhodospirillales</taxon>
        <taxon>Azospirillaceae</taxon>
        <taxon>Niveispirillum</taxon>
    </lineage>
</organism>
<evidence type="ECO:0000313" key="2">
    <source>
        <dbReference type="Proteomes" id="UP000234752"/>
    </source>
</evidence>
<protein>
    <submittedName>
        <fullName evidence="1">Uncharacterized protein</fullName>
    </submittedName>
</protein>
<keyword evidence="2" id="KW-1185">Reference proteome</keyword>
<dbReference type="RefSeq" id="WP_102115416.1">
    <property type="nucleotide sequence ID" value="NZ_BMGN01000013.1"/>
</dbReference>
<reference evidence="1 2" key="1">
    <citation type="submission" date="2017-12" db="EMBL/GenBank/DDBJ databases">
        <title>Genomes of bacteria within cyanobacterial aggregates.</title>
        <authorList>
            <person name="Cai H."/>
        </authorList>
    </citation>
    <scope>NUCLEOTIDE SEQUENCE [LARGE SCALE GENOMIC DNA]</scope>
    <source>
        <strain evidence="1 2">TH16</strain>
        <plasmid evidence="1 2">unnamed3</plasmid>
    </source>
</reference>
<dbReference type="SUPFAM" id="SSF48452">
    <property type="entry name" value="TPR-like"/>
    <property type="match status" value="1"/>
</dbReference>
<dbReference type="Gene3D" id="1.25.40.10">
    <property type="entry name" value="Tetratricopeptide repeat domain"/>
    <property type="match status" value="1"/>
</dbReference>
<evidence type="ECO:0000313" key="1">
    <source>
        <dbReference type="EMBL" id="AUN33914.1"/>
    </source>
</evidence>
<dbReference type="InterPro" id="IPR011990">
    <property type="entry name" value="TPR-like_helical_dom_sf"/>
</dbReference>
<sequence length="365" mass="39402">MTPEQINQWRHRIRAHTYANYHYEMARALADKTETVAACQHLRQALDIMPQHAVSSLLLMDILRSEGREADVQAVRQEALAAGVFDTVERLRAGVQVLASPQPAPLPAIPDDAPAGALQALETMYEVAALLRQQEPAYRHSRKEVATDLFLDGAQWGDLFSKALPAYLGAGRWADAIRLGTIGDAIAPGTPRLEHSLALAHLATGDVVQALAILEPAVAASPYEPFLSIDLALALGHKGDAAAAIEAAGKAAAMGARKPIAYSMLAWNGLLFDDQDALDVALPVLRSRKEDISPWTEFPLALAALRQGSDAEALELLRGLFAQPKLHAPSRLCFTVLPGREQREHLLPLMLATGYEPGFPPLTPA</sequence>